<evidence type="ECO:0000313" key="2">
    <source>
        <dbReference type="EMBL" id="DAG03653.1"/>
    </source>
</evidence>
<protein>
    <submittedName>
        <fullName evidence="2">Uncharacterized protein</fullName>
    </submittedName>
</protein>
<keyword evidence="1" id="KW-0812">Transmembrane</keyword>
<organism evidence="2">
    <name type="scientific">Siphoviridae sp. ct6HQ3</name>
    <dbReference type="NCBI Taxonomy" id="2825341"/>
    <lineage>
        <taxon>Viruses</taxon>
        <taxon>Duplodnaviria</taxon>
        <taxon>Heunggongvirae</taxon>
        <taxon>Uroviricota</taxon>
        <taxon>Caudoviricetes</taxon>
    </lineage>
</organism>
<evidence type="ECO:0000256" key="1">
    <source>
        <dbReference type="SAM" id="Phobius"/>
    </source>
</evidence>
<sequence>MLFLSVAPAALVAYMMICRLNERKRSIWNFEGWAFLFILGGSIWTFYKACSVGMSPTMGKQFLDIGILLYFGQRTWRSRKWKFWHSKHTAV</sequence>
<reference evidence="2" key="1">
    <citation type="journal article" date="2021" name="Proc. Natl. Acad. Sci. U.S.A.">
        <title>A Catalog of Tens of Thousands of Viruses from Human Metagenomes Reveals Hidden Associations with Chronic Diseases.</title>
        <authorList>
            <person name="Tisza M.J."/>
            <person name="Buck C.B."/>
        </authorList>
    </citation>
    <scope>NUCLEOTIDE SEQUENCE</scope>
    <source>
        <strain evidence="2">Ct6HQ3</strain>
    </source>
</reference>
<dbReference type="EMBL" id="BK016233">
    <property type="protein sequence ID" value="DAG03653.1"/>
    <property type="molecule type" value="Genomic_DNA"/>
</dbReference>
<keyword evidence="1" id="KW-1133">Transmembrane helix</keyword>
<keyword evidence="1" id="KW-0472">Membrane</keyword>
<feature type="transmembrane region" description="Helical" evidence="1">
    <location>
        <begin position="30"/>
        <end position="50"/>
    </location>
</feature>
<proteinExistence type="predicted"/>
<name>A0A8S5VAA3_9CAUD</name>
<accession>A0A8S5VAA3</accession>